<dbReference type="EMBL" id="SLXT01000010">
    <property type="protein sequence ID" value="TCP64307.1"/>
    <property type="molecule type" value="Genomic_DNA"/>
</dbReference>
<organism evidence="1 2">
    <name type="scientific">Heliophilum fasciatum</name>
    <dbReference type="NCBI Taxonomy" id="35700"/>
    <lineage>
        <taxon>Bacteria</taxon>
        <taxon>Bacillati</taxon>
        <taxon>Bacillota</taxon>
        <taxon>Clostridia</taxon>
        <taxon>Eubacteriales</taxon>
        <taxon>Heliobacteriaceae</taxon>
        <taxon>Heliophilum</taxon>
    </lineage>
</organism>
<name>A0A4R2RPL0_9FIRM</name>
<keyword evidence="2" id="KW-1185">Reference proteome</keyword>
<evidence type="ECO:0000313" key="1">
    <source>
        <dbReference type="EMBL" id="TCP64307.1"/>
    </source>
</evidence>
<dbReference type="AlphaFoldDB" id="A0A4R2RPL0"/>
<dbReference type="OrthoDB" id="2081260at2"/>
<evidence type="ECO:0000313" key="2">
    <source>
        <dbReference type="Proteomes" id="UP000294813"/>
    </source>
</evidence>
<dbReference type="Proteomes" id="UP000294813">
    <property type="component" value="Unassembled WGS sequence"/>
</dbReference>
<reference evidence="1 2" key="1">
    <citation type="submission" date="2019-03" db="EMBL/GenBank/DDBJ databases">
        <title>Genomic Encyclopedia of Type Strains, Phase IV (KMG-IV): sequencing the most valuable type-strain genomes for metagenomic binning, comparative biology and taxonomic classification.</title>
        <authorList>
            <person name="Goeker M."/>
        </authorList>
    </citation>
    <scope>NUCLEOTIDE SEQUENCE [LARGE SCALE GENOMIC DNA]</scope>
    <source>
        <strain evidence="1 2">DSM 11170</strain>
    </source>
</reference>
<dbReference type="RefSeq" id="WP_131919049.1">
    <property type="nucleotide sequence ID" value="NZ_JAOQNU010000010.1"/>
</dbReference>
<comment type="caution">
    <text evidence="1">The sequence shown here is derived from an EMBL/GenBank/DDBJ whole genome shotgun (WGS) entry which is preliminary data.</text>
</comment>
<proteinExistence type="predicted"/>
<sequence length="211" mass="23565">MGKSMRQGAMVSDMGWASILILLVFLFLSSFTLTYLGVIAYDKWVAVKETTSDPRDIYNERITPGTVIELRTEYRMSQHVQVERLPQPEKWTGYTVRQLLQRFPEQGSWQCTMLPGRLVLVRTVDGLSPQDALRRHAGVANGVVAIIIGPPGINGGIDRLTKIELHQLPPGLRQRVEAGTLEIASEEELIQMGATVGRPHVADQRAFSQED</sequence>
<gene>
    <name evidence="1" type="ORF">EDD73_1106</name>
</gene>
<accession>A0A4R2RPL0</accession>
<protein>
    <submittedName>
        <fullName evidence="1">Uncharacterized protein</fullName>
    </submittedName>
</protein>